<keyword evidence="2" id="KW-0963">Cytoplasm</keyword>
<proteinExistence type="predicted"/>
<comment type="function">
    <text evidence="6">Axonemal protein which is implicated in axonemal and/or peri-axonemal structure assembly and regulates flagellum assembly and beating and therefore sperm motility.</text>
</comment>
<comment type="subcellular location">
    <subcellularLocation>
        <location evidence="1">Cytoplasm</location>
    </subcellularLocation>
</comment>
<accession>A0A8T3CKM3</accession>
<organism evidence="8 9">
    <name type="scientific">Albula goreensis</name>
    <dbReference type="NCBI Taxonomy" id="1534307"/>
    <lineage>
        <taxon>Eukaryota</taxon>
        <taxon>Metazoa</taxon>
        <taxon>Chordata</taxon>
        <taxon>Craniata</taxon>
        <taxon>Vertebrata</taxon>
        <taxon>Euteleostomi</taxon>
        <taxon>Actinopterygii</taxon>
        <taxon>Neopterygii</taxon>
        <taxon>Teleostei</taxon>
        <taxon>Albuliformes</taxon>
        <taxon>Albulidae</taxon>
        <taxon>Albula</taxon>
    </lineage>
</organism>
<name>A0A8T3CKM3_9TELE</name>
<dbReference type="GO" id="GO:0005737">
    <property type="term" value="C:cytoplasm"/>
    <property type="evidence" value="ECO:0007669"/>
    <property type="project" value="UniProtKB-SubCell"/>
</dbReference>
<evidence type="ECO:0000256" key="7">
    <source>
        <dbReference type="SAM" id="MobiDB-lite"/>
    </source>
</evidence>
<comment type="caution">
    <text evidence="8">The sequence shown here is derived from an EMBL/GenBank/DDBJ whole genome shotgun (WGS) entry which is preliminary data.</text>
</comment>
<dbReference type="OrthoDB" id="626167at2759"/>
<protein>
    <recommendedName>
        <fullName evidence="5">Tetratricopeptide repeat protein 29</fullName>
    </recommendedName>
</protein>
<evidence type="ECO:0000256" key="5">
    <source>
        <dbReference type="ARBA" id="ARBA00040665"/>
    </source>
</evidence>
<evidence type="ECO:0000256" key="3">
    <source>
        <dbReference type="ARBA" id="ARBA00022737"/>
    </source>
</evidence>
<dbReference type="GO" id="GO:0003341">
    <property type="term" value="P:cilium movement"/>
    <property type="evidence" value="ECO:0007669"/>
    <property type="project" value="TreeGrafter"/>
</dbReference>
<dbReference type="AlphaFoldDB" id="A0A8T3CKM3"/>
<feature type="region of interest" description="Disordered" evidence="7">
    <location>
        <begin position="35"/>
        <end position="61"/>
    </location>
</feature>
<feature type="compositionally biased region" description="Polar residues" evidence="7">
    <location>
        <begin position="35"/>
        <end position="58"/>
    </location>
</feature>
<evidence type="ECO:0000313" key="9">
    <source>
        <dbReference type="Proteomes" id="UP000829720"/>
    </source>
</evidence>
<dbReference type="Gene3D" id="1.25.40.10">
    <property type="entry name" value="Tetratricopeptide repeat domain"/>
    <property type="match status" value="1"/>
</dbReference>
<dbReference type="PANTHER" id="PTHR46630">
    <property type="entry name" value="TETRATRICOPEPTIDE REPEAT PROTEIN 29"/>
    <property type="match status" value="1"/>
</dbReference>
<keyword evidence="4" id="KW-0802">TPR repeat</keyword>
<evidence type="ECO:0000256" key="4">
    <source>
        <dbReference type="ARBA" id="ARBA00022803"/>
    </source>
</evidence>
<reference evidence="8" key="1">
    <citation type="submission" date="2021-01" db="EMBL/GenBank/DDBJ databases">
        <authorList>
            <person name="Zahm M."/>
            <person name="Roques C."/>
            <person name="Cabau C."/>
            <person name="Klopp C."/>
            <person name="Donnadieu C."/>
            <person name="Jouanno E."/>
            <person name="Lampietro C."/>
            <person name="Louis A."/>
            <person name="Herpin A."/>
            <person name="Echchiki A."/>
            <person name="Berthelot C."/>
            <person name="Parey E."/>
            <person name="Roest-Crollius H."/>
            <person name="Braasch I."/>
            <person name="Postlethwait J."/>
            <person name="Bobe J."/>
            <person name="Montfort J."/>
            <person name="Bouchez O."/>
            <person name="Begum T."/>
            <person name="Mejri S."/>
            <person name="Adams A."/>
            <person name="Chen W.-J."/>
            <person name="Guiguen Y."/>
        </authorList>
    </citation>
    <scope>NUCLEOTIDE SEQUENCE</scope>
    <source>
        <tissue evidence="8">Blood</tissue>
    </source>
</reference>
<sequence>MFAPAVLREHVPFLPAIANTDKLLQSREKFRERLSQTSKSRVLTQSKVKETGSATQVGEDSKKYSLTKDEVALFRHSQKHNVCVDMLRQGYHRSFSEMLALIHRWNASREAAEHGSAIWQQVPLEEQAQKLDQLQHFLTRAESAQRAGQYDEMYDNRVALARYFVEPEDKWLSHHFYETSLLSARMVKTDGGRREAEANANIGHVLTEQGQLETAQEHYEAFYHLTEGQAWKDEAGQTLHSQACQYLWRIYTLLADNLLENKEYGPAIHTL</sequence>
<evidence type="ECO:0000256" key="6">
    <source>
        <dbReference type="ARBA" id="ARBA00044739"/>
    </source>
</evidence>
<keyword evidence="3" id="KW-0677">Repeat</keyword>
<dbReference type="EMBL" id="JAERUA010000023">
    <property type="protein sequence ID" value="KAI1883654.1"/>
    <property type="molecule type" value="Genomic_DNA"/>
</dbReference>
<gene>
    <name evidence="8" type="ORF">AGOR_G00233790</name>
</gene>
<dbReference type="InterPro" id="IPR011990">
    <property type="entry name" value="TPR-like_helical_dom_sf"/>
</dbReference>
<dbReference type="PANTHER" id="PTHR46630:SF1">
    <property type="entry name" value="TETRATRICOPEPTIDE REPEAT PROTEIN 29"/>
    <property type="match status" value="1"/>
</dbReference>
<evidence type="ECO:0000313" key="8">
    <source>
        <dbReference type="EMBL" id="KAI1883654.1"/>
    </source>
</evidence>
<evidence type="ECO:0000256" key="2">
    <source>
        <dbReference type="ARBA" id="ARBA00022490"/>
    </source>
</evidence>
<evidence type="ECO:0000256" key="1">
    <source>
        <dbReference type="ARBA" id="ARBA00004496"/>
    </source>
</evidence>
<dbReference type="InterPro" id="IPR051476">
    <property type="entry name" value="Bac_ResReg_Asp_Phosphatase"/>
</dbReference>
<dbReference type="Proteomes" id="UP000829720">
    <property type="component" value="Unassembled WGS sequence"/>
</dbReference>
<dbReference type="GO" id="GO:0036126">
    <property type="term" value="C:sperm flagellum"/>
    <property type="evidence" value="ECO:0007669"/>
    <property type="project" value="TreeGrafter"/>
</dbReference>
<keyword evidence="9" id="KW-1185">Reference proteome</keyword>